<evidence type="ECO:0000256" key="5">
    <source>
        <dbReference type="ARBA" id="ARBA00022723"/>
    </source>
</evidence>
<accession>A0A9P6SXJ2</accession>
<evidence type="ECO:0000313" key="10">
    <source>
        <dbReference type="EMBL" id="KAG0010088.1"/>
    </source>
</evidence>
<dbReference type="AlphaFoldDB" id="A0A9P6SXJ2"/>
<name>A0A9P6SXJ2_9FUNG</name>
<dbReference type="Pfam" id="PF00432">
    <property type="entry name" value="Prenyltrans"/>
    <property type="match status" value="2"/>
</dbReference>
<keyword evidence="6" id="KW-0677">Repeat</keyword>
<evidence type="ECO:0000256" key="2">
    <source>
        <dbReference type="ARBA" id="ARBA00010497"/>
    </source>
</evidence>
<gene>
    <name evidence="10" type="primary">PGGT1B</name>
    <name evidence="10" type="ORF">BGZ80_001794</name>
</gene>
<evidence type="ECO:0000313" key="11">
    <source>
        <dbReference type="Proteomes" id="UP000703661"/>
    </source>
</evidence>
<comment type="cofactor">
    <cofactor evidence="1">
        <name>Zn(2+)</name>
        <dbReference type="ChEBI" id="CHEBI:29105"/>
    </cofactor>
</comment>
<protein>
    <submittedName>
        <fullName evidence="10">Geranylgeranyl transferase type-1 subunit beta</fullName>
    </submittedName>
</protein>
<dbReference type="InterPro" id="IPR008930">
    <property type="entry name" value="Terpenoid_cyclase/PrenylTrfase"/>
</dbReference>
<feature type="domain" description="Prenyltransferase alpha-alpha toroid" evidence="9">
    <location>
        <begin position="28"/>
        <end position="93"/>
    </location>
</feature>
<reference evidence="10" key="1">
    <citation type="journal article" date="2020" name="Fungal Divers.">
        <title>Resolving the Mortierellaceae phylogeny through synthesis of multi-gene phylogenetics and phylogenomics.</title>
        <authorList>
            <person name="Vandepol N."/>
            <person name="Liber J."/>
            <person name="Desiro A."/>
            <person name="Na H."/>
            <person name="Kennedy M."/>
            <person name="Barry K."/>
            <person name="Grigoriev I.V."/>
            <person name="Miller A.N."/>
            <person name="O'Donnell K."/>
            <person name="Stajich J.E."/>
            <person name="Bonito G."/>
        </authorList>
    </citation>
    <scope>NUCLEOTIDE SEQUENCE</scope>
    <source>
        <strain evidence="10">NRRL 2769</strain>
    </source>
</reference>
<dbReference type="InterPro" id="IPR001330">
    <property type="entry name" value="Prenyltrans"/>
</dbReference>
<comment type="similarity">
    <text evidence="2">Belongs to the protein prenyltransferase subunit beta family.</text>
</comment>
<keyword evidence="7" id="KW-0862">Zinc</keyword>
<keyword evidence="4 10" id="KW-0808">Transferase</keyword>
<evidence type="ECO:0000256" key="3">
    <source>
        <dbReference type="ARBA" id="ARBA00022602"/>
    </source>
</evidence>
<keyword evidence="5" id="KW-0479">Metal-binding</keyword>
<comment type="caution">
    <text evidence="10">The sequence shown here is derived from an EMBL/GenBank/DDBJ whole genome shotgun (WGS) entry which is preliminary data.</text>
</comment>
<evidence type="ECO:0000256" key="7">
    <source>
        <dbReference type="ARBA" id="ARBA00022833"/>
    </source>
</evidence>
<evidence type="ECO:0000259" key="9">
    <source>
        <dbReference type="Pfam" id="PF00432"/>
    </source>
</evidence>
<evidence type="ECO:0000256" key="1">
    <source>
        <dbReference type="ARBA" id="ARBA00001947"/>
    </source>
</evidence>
<dbReference type="SUPFAM" id="SSF48239">
    <property type="entry name" value="Terpenoid cyclases/Protein prenyltransferases"/>
    <property type="match status" value="1"/>
</dbReference>
<organism evidence="10 11">
    <name type="scientific">Entomortierella chlamydospora</name>
    <dbReference type="NCBI Taxonomy" id="101097"/>
    <lineage>
        <taxon>Eukaryota</taxon>
        <taxon>Fungi</taxon>
        <taxon>Fungi incertae sedis</taxon>
        <taxon>Mucoromycota</taxon>
        <taxon>Mortierellomycotina</taxon>
        <taxon>Mortierellomycetes</taxon>
        <taxon>Mortierellales</taxon>
        <taxon>Mortierellaceae</taxon>
        <taxon>Entomortierella</taxon>
    </lineage>
</organism>
<sequence length="298" mass="33766">MPSDQASSTTVADATTMPHEAPKEQTKFEREKHIQYLKRSLQMLPQPYTSMDTHRMTFGMFALGGLELLGVLEESVSEANRQAWIEWVYSQQRVPDSQGSPGMAAIRFIQECQTYDHGFSQSPQQESHGGSTYCAVATLGLIGGEALWDQKTMTRNVQDGEDEAAFELRKSRAGFLDKEGTRKWCLQRQTTGFQGRINKKTDTCYSFWIGASLAIMDSFDLVDFDCNRGFLLETQHKVFGGFGKWVDTYPDALHSYMGIASLSFMSEPGILPLDPLLNISKRMQERIYTQTVFWKDSR</sequence>
<evidence type="ECO:0000256" key="6">
    <source>
        <dbReference type="ARBA" id="ARBA00022737"/>
    </source>
</evidence>
<dbReference type="GO" id="GO:0046872">
    <property type="term" value="F:metal ion binding"/>
    <property type="evidence" value="ECO:0007669"/>
    <property type="project" value="UniProtKB-KW"/>
</dbReference>
<dbReference type="EMBL" id="JAAAID010001418">
    <property type="protein sequence ID" value="KAG0010088.1"/>
    <property type="molecule type" value="Genomic_DNA"/>
</dbReference>
<evidence type="ECO:0000256" key="8">
    <source>
        <dbReference type="SAM" id="MobiDB-lite"/>
    </source>
</evidence>
<proteinExistence type="inferred from homology"/>
<feature type="region of interest" description="Disordered" evidence="8">
    <location>
        <begin position="1"/>
        <end position="28"/>
    </location>
</feature>
<dbReference type="PANTHER" id="PTHR11774:SF4">
    <property type="entry name" value="GERANYLGERANYL TRANSFERASE TYPE-1 SUBUNIT BETA"/>
    <property type="match status" value="1"/>
</dbReference>
<dbReference type="InterPro" id="IPR045089">
    <property type="entry name" value="PGGT1B-like"/>
</dbReference>
<dbReference type="GO" id="GO:0005953">
    <property type="term" value="C:CAAX-protein geranylgeranyltransferase complex"/>
    <property type="evidence" value="ECO:0007669"/>
    <property type="project" value="TreeGrafter"/>
</dbReference>
<evidence type="ECO:0000256" key="4">
    <source>
        <dbReference type="ARBA" id="ARBA00022679"/>
    </source>
</evidence>
<feature type="compositionally biased region" description="Polar residues" evidence="8">
    <location>
        <begin position="1"/>
        <end position="13"/>
    </location>
</feature>
<dbReference type="Gene3D" id="1.50.10.20">
    <property type="match status" value="2"/>
</dbReference>
<dbReference type="Proteomes" id="UP000703661">
    <property type="component" value="Unassembled WGS sequence"/>
</dbReference>
<keyword evidence="3" id="KW-0637">Prenyltransferase</keyword>
<feature type="domain" description="Prenyltransferase alpha-alpha toroid" evidence="9">
    <location>
        <begin position="104"/>
        <end position="279"/>
    </location>
</feature>
<dbReference type="PANTHER" id="PTHR11774">
    <property type="entry name" value="GERANYLGERANYL TRANSFERASE TYPE BETA SUBUNIT"/>
    <property type="match status" value="1"/>
</dbReference>
<dbReference type="GO" id="GO:0004662">
    <property type="term" value="F:CAAX-protein geranylgeranyltransferase activity"/>
    <property type="evidence" value="ECO:0007669"/>
    <property type="project" value="TreeGrafter"/>
</dbReference>
<keyword evidence="11" id="KW-1185">Reference proteome</keyword>